<dbReference type="Proteomes" id="UP000469125">
    <property type="component" value="Unassembled WGS sequence"/>
</dbReference>
<keyword evidence="2" id="KW-0732">Signal</keyword>
<sequence length="172" mass="19387">MKRIGILMFLLAILLVGCFSEDSAKEESPSKPPETQNKNLTPPHFQPHTGVDSAAGILDKYCWENDEKNCSIEPNPPDEVLLDRQLSPMKVVPEEEISLSVSTSDIPQNNDIFNPTQIELIEHKTQEKTEVSLTDMTMTAPSEKGRYYYTAILRWDNSLQGEAAYAFEILVQ</sequence>
<accession>A0A6N8FIV8</accession>
<protein>
    <recommendedName>
        <fullName evidence="5">Lipoprotein</fullName>
    </recommendedName>
</protein>
<organism evidence="3 4">
    <name type="scientific">Ornithinibacillus caprae</name>
    <dbReference type="NCBI Taxonomy" id="2678566"/>
    <lineage>
        <taxon>Bacteria</taxon>
        <taxon>Bacillati</taxon>
        <taxon>Bacillota</taxon>
        <taxon>Bacilli</taxon>
        <taxon>Bacillales</taxon>
        <taxon>Bacillaceae</taxon>
        <taxon>Ornithinibacillus</taxon>
    </lineage>
</organism>
<proteinExistence type="predicted"/>
<keyword evidence="4" id="KW-1185">Reference proteome</keyword>
<comment type="caution">
    <text evidence="3">The sequence shown here is derived from an EMBL/GenBank/DDBJ whole genome shotgun (WGS) entry which is preliminary data.</text>
</comment>
<dbReference type="RefSeq" id="WP_155669340.1">
    <property type="nucleotide sequence ID" value="NZ_WOCA01000011.1"/>
</dbReference>
<feature type="chain" id="PRO_5027098276" description="Lipoprotein" evidence="2">
    <location>
        <begin position="25"/>
        <end position="172"/>
    </location>
</feature>
<dbReference type="AlphaFoldDB" id="A0A6N8FIV8"/>
<feature type="region of interest" description="Disordered" evidence="1">
    <location>
        <begin position="23"/>
        <end position="49"/>
    </location>
</feature>
<feature type="signal peptide" evidence="2">
    <location>
        <begin position="1"/>
        <end position="24"/>
    </location>
</feature>
<evidence type="ECO:0008006" key="5">
    <source>
        <dbReference type="Google" id="ProtNLM"/>
    </source>
</evidence>
<evidence type="ECO:0000256" key="1">
    <source>
        <dbReference type="SAM" id="MobiDB-lite"/>
    </source>
</evidence>
<gene>
    <name evidence="3" type="ORF">GMD78_13425</name>
</gene>
<name>A0A6N8FIV8_9BACI</name>
<reference evidence="3 4" key="1">
    <citation type="submission" date="2019-11" db="EMBL/GenBank/DDBJ databases">
        <authorList>
            <person name="Li X."/>
        </authorList>
    </citation>
    <scope>NUCLEOTIDE SEQUENCE [LARGE SCALE GENOMIC DNA]</scope>
    <source>
        <strain evidence="3 4">L9</strain>
    </source>
</reference>
<evidence type="ECO:0000313" key="4">
    <source>
        <dbReference type="Proteomes" id="UP000469125"/>
    </source>
</evidence>
<evidence type="ECO:0000313" key="3">
    <source>
        <dbReference type="EMBL" id="MUK89363.1"/>
    </source>
</evidence>
<evidence type="ECO:0000256" key="2">
    <source>
        <dbReference type="SAM" id="SignalP"/>
    </source>
</evidence>
<dbReference type="PROSITE" id="PS51257">
    <property type="entry name" value="PROKAR_LIPOPROTEIN"/>
    <property type="match status" value="1"/>
</dbReference>
<dbReference type="EMBL" id="WOCA01000011">
    <property type="protein sequence ID" value="MUK89363.1"/>
    <property type="molecule type" value="Genomic_DNA"/>
</dbReference>